<evidence type="ECO:0000313" key="2">
    <source>
        <dbReference type="Proteomes" id="UP000249829"/>
    </source>
</evidence>
<dbReference type="AlphaFoldDB" id="A0A2V5H9Q6"/>
<name>A0A2V5H9Q6_ASPV1</name>
<proteinExistence type="predicted"/>
<dbReference type="EMBL" id="KZ825139">
    <property type="protein sequence ID" value="PYI18972.1"/>
    <property type="molecule type" value="Genomic_DNA"/>
</dbReference>
<dbReference type="SUPFAM" id="SSF51182">
    <property type="entry name" value="RmlC-like cupins"/>
    <property type="match status" value="1"/>
</dbReference>
<dbReference type="OMA" id="WIDFFRC"/>
<sequence>MLGPWTETVELITPGTWIDFFRCVSDEYTGIMADDFDTRSTLQVMVSKIHLIQERQYDVIFHPGHQLCVLSRPFITTCQAVGKFVITSIESSLLYGPSVVYQPFTLQSVHQVYHVLDGAINVTIDGEENVVWVGETVFIPAGTQIQVAFLGKYTRFWAFSTGNGLEALVEKAGEAYEGYMVPDKPSEADLGHVREIAKTLDIIFQSR</sequence>
<dbReference type="STRING" id="1450538.A0A2V5H9Q6"/>
<accession>A0A2V5H9Q6</accession>
<organism evidence="1 2">
    <name type="scientific">Aspergillus violaceofuscus (strain CBS 115571)</name>
    <dbReference type="NCBI Taxonomy" id="1450538"/>
    <lineage>
        <taxon>Eukaryota</taxon>
        <taxon>Fungi</taxon>
        <taxon>Dikarya</taxon>
        <taxon>Ascomycota</taxon>
        <taxon>Pezizomycotina</taxon>
        <taxon>Eurotiomycetes</taxon>
        <taxon>Eurotiomycetidae</taxon>
        <taxon>Eurotiales</taxon>
        <taxon>Aspergillaceae</taxon>
        <taxon>Aspergillus</taxon>
    </lineage>
</organism>
<dbReference type="Gene3D" id="2.60.120.10">
    <property type="entry name" value="Jelly Rolls"/>
    <property type="match status" value="1"/>
</dbReference>
<dbReference type="Proteomes" id="UP000249829">
    <property type="component" value="Unassembled WGS sequence"/>
</dbReference>
<evidence type="ECO:0008006" key="3">
    <source>
        <dbReference type="Google" id="ProtNLM"/>
    </source>
</evidence>
<dbReference type="InterPro" id="IPR011051">
    <property type="entry name" value="RmlC_Cupin_sf"/>
</dbReference>
<dbReference type="InterPro" id="IPR014710">
    <property type="entry name" value="RmlC-like_jellyroll"/>
</dbReference>
<keyword evidence="2" id="KW-1185">Reference proteome</keyword>
<reference evidence="1 2" key="1">
    <citation type="submission" date="2018-02" db="EMBL/GenBank/DDBJ databases">
        <title>The genomes of Aspergillus section Nigri reveals drivers in fungal speciation.</title>
        <authorList>
            <consortium name="DOE Joint Genome Institute"/>
            <person name="Vesth T.C."/>
            <person name="Nybo J."/>
            <person name="Theobald S."/>
            <person name="Brandl J."/>
            <person name="Frisvad J.C."/>
            <person name="Nielsen K.F."/>
            <person name="Lyhne E.K."/>
            <person name="Kogle M.E."/>
            <person name="Kuo A."/>
            <person name="Riley R."/>
            <person name="Clum A."/>
            <person name="Nolan M."/>
            <person name="Lipzen A."/>
            <person name="Salamov A."/>
            <person name="Henrissat B."/>
            <person name="Wiebenga A."/>
            <person name="De vries R.P."/>
            <person name="Grigoriev I.V."/>
            <person name="Mortensen U.H."/>
            <person name="Andersen M.R."/>
            <person name="Baker S.E."/>
        </authorList>
    </citation>
    <scope>NUCLEOTIDE SEQUENCE [LARGE SCALE GENOMIC DNA]</scope>
    <source>
        <strain evidence="1 2">CBS 115571</strain>
    </source>
</reference>
<gene>
    <name evidence="1" type="ORF">BO99DRAFT_459855</name>
</gene>
<evidence type="ECO:0000313" key="1">
    <source>
        <dbReference type="EMBL" id="PYI18972.1"/>
    </source>
</evidence>
<protein>
    <recommendedName>
        <fullName evidence="3">Cupin 2 conserved barrel domain-containing protein</fullName>
    </recommendedName>
</protein>